<dbReference type="GO" id="GO:0070273">
    <property type="term" value="F:phosphatidylinositol-4-phosphate binding"/>
    <property type="evidence" value="ECO:0007669"/>
    <property type="project" value="InterPro"/>
</dbReference>
<proteinExistence type="predicted"/>
<dbReference type="Gene3D" id="1.10.3630.10">
    <property type="entry name" value="yeast vps74-n-term truncation variant domain like"/>
    <property type="match status" value="1"/>
</dbReference>
<gene>
    <name evidence="5" type="ORF">F4Y08_10520</name>
</gene>
<sequence>MLRFVEETLLLLIHDDGRTTHVPSWVLDYAIAGGVLMDLALENRIDTDPQRLILVDSTPVGDTILDPALAEIAAGDPHDTRFWLDHIAQNAQSIRERALARLVEHGILEQSEGRFLWVFRARRYPIIDGKVEREVKMRILRVLFSDEIPDPRDAMLIGLADACDIFKELLSARELHHVSDRIAIVGNLDLIGHEVGEAIFDIRRLVSASVQSHMY</sequence>
<dbReference type="GO" id="GO:0007030">
    <property type="term" value="P:Golgi organization"/>
    <property type="evidence" value="ECO:0007669"/>
    <property type="project" value="TreeGrafter"/>
</dbReference>
<dbReference type="AlphaFoldDB" id="A0A6B1DU17"/>
<comment type="caution">
    <text evidence="5">The sequence shown here is derived from an EMBL/GenBank/DDBJ whole genome shotgun (WGS) entry which is preliminary data.</text>
</comment>
<organism evidence="5">
    <name type="scientific">Caldilineaceae bacterium SB0662_bin_9</name>
    <dbReference type="NCBI Taxonomy" id="2605258"/>
    <lineage>
        <taxon>Bacteria</taxon>
        <taxon>Bacillati</taxon>
        <taxon>Chloroflexota</taxon>
        <taxon>Caldilineae</taxon>
        <taxon>Caldilineales</taxon>
        <taxon>Caldilineaceae</taxon>
    </lineage>
</organism>
<dbReference type="EMBL" id="VXPY01000076">
    <property type="protein sequence ID" value="MYD90751.1"/>
    <property type="molecule type" value="Genomic_DNA"/>
</dbReference>
<dbReference type="GO" id="GO:0006890">
    <property type="term" value="P:retrograde vesicle-mediated transport, Golgi to endoplasmic reticulum"/>
    <property type="evidence" value="ECO:0007669"/>
    <property type="project" value="TreeGrafter"/>
</dbReference>
<dbReference type="GO" id="GO:0012505">
    <property type="term" value="C:endomembrane system"/>
    <property type="evidence" value="ECO:0007669"/>
    <property type="project" value="UniProtKB-ARBA"/>
</dbReference>
<dbReference type="InterPro" id="IPR038261">
    <property type="entry name" value="GPP34-like_sf"/>
</dbReference>
<comment type="subcellular location">
    <subcellularLocation>
        <location evidence="1">Golgi apparatus membrane</location>
        <topology evidence="1">Peripheral membrane protein</topology>
        <orientation evidence="1">Cytoplasmic side</orientation>
    </subcellularLocation>
</comment>
<reference evidence="5" key="1">
    <citation type="submission" date="2019-09" db="EMBL/GenBank/DDBJ databases">
        <title>Characterisation of the sponge microbiome using genome-centric metagenomics.</title>
        <authorList>
            <person name="Engelberts J.P."/>
            <person name="Robbins S.J."/>
            <person name="De Goeij J.M."/>
            <person name="Aranda M."/>
            <person name="Bell S.C."/>
            <person name="Webster N.S."/>
        </authorList>
    </citation>
    <scope>NUCLEOTIDE SEQUENCE</scope>
    <source>
        <strain evidence="5">SB0662_bin_9</strain>
    </source>
</reference>
<keyword evidence="2" id="KW-0333">Golgi apparatus</keyword>
<dbReference type="Pfam" id="PF05719">
    <property type="entry name" value="GPP34"/>
    <property type="match status" value="1"/>
</dbReference>
<evidence type="ECO:0000313" key="5">
    <source>
        <dbReference type="EMBL" id="MYD90751.1"/>
    </source>
</evidence>
<protein>
    <submittedName>
        <fullName evidence="5">GPP34 family phosphoprotein</fullName>
    </submittedName>
</protein>
<dbReference type="GO" id="GO:0043001">
    <property type="term" value="P:Golgi to plasma membrane protein transport"/>
    <property type="evidence" value="ECO:0007669"/>
    <property type="project" value="TreeGrafter"/>
</dbReference>
<keyword evidence="3" id="KW-0446">Lipid-binding</keyword>
<dbReference type="PANTHER" id="PTHR12704:SF2">
    <property type="entry name" value="GOLGI PHOSPHOPROTEIN 3 HOMOLOG SAURON"/>
    <property type="match status" value="1"/>
</dbReference>
<name>A0A6B1DU17_9CHLR</name>
<keyword evidence="4" id="KW-0472">Membrane</keyword>
<dbReference type="GO" id="GO:0048194">
    <property type="term" value="P:Golgi vesicle budding"/>
    <property type="evidence" value="ECO:0007669"/>
    <property type="project" value="TreeGrafter"/>
</dbReference>
<dbReference type="GO" id="GO:0005829">
    <property type="term" value="C:cytosol"/>
    <property type="evidence" value="ECO:0007669"/>
    <property type="project" value="TreeGrafter"/>
</dbReference>
<evidence type="ECO:0000256" key="4">
    <source>
        <dbReference type="ARBA" id="ARBA00023136"/>
    </source>
</evidence>
<evidence type="ECO:0000256" key="2">
    <source>
        <dbReference type="ARBA" id="ARBA00023034"/>
    </source>
</evidence>
<dbReference type="InterPro" id="IPR008628">
    <property type="entry name" value="GPP34-like"/>
</dbReference>
<dbReference type="PANTHER" id="PTHR12704">
    <property type="entry name" value="TRANS-GOLGI PROTEIN GMX33"/>
    <property type="match status" value="1"/>
</dbReference>
<evidence type="ECO:0000256" key="1">
    <source>
        <dbReference type="ARBA" id="ARBA00004255"/>
    </source>
</evidence>
<evidence type="ECO:0000256" key="3">
    <source>
        <dbReference type="ARBA" id="ARBA00023121"/>
    </source>
</evidence>
<accession>A0A6B1DU17</accession>